<dbReference type="InterPro" id="IPR006201">
    <property type="entry name" value="Neur_channel"/>
</dbReference>
<dbReference type="InterPro" id="IPR006202">
    <property type="entry name" value="Neur_chan_lig-bd"/>
</dbReference>
<dbReference type="PROSITE" id="PS00236">
    <property type="entry name" value="NEUROTR_ION_CHANNEL"/>
    <property type="match status" value="1"/>
</dbReference>
<name>A0A1S3JI73_LINAN</name>
<evidence type="ECO:0000256" key="1">
    <source>
        <dbReference type="ARBA" id="ARBA00004141"/>
    </source>
</evidence>
<dbReference type="PANTHER" id="PTHR18945">
    <property type="entry name" value="NEUROTRANSMITTER GATED ION CHANNEL"/>
    <property type="match status" value="1"/>
</dbReference>
<accession>A0A1S3JI73</accession>
<protein>
    <submittedName>
        <fullName evidence="9 10">Acetylcholine receptor subunit alpha-type acr-16 isoform X1</fullName>
    </submittedName>
</protein>
<dbReference type="FunFam" id="1.20.58.390:FF:000043">
    <property type="entry name" value="AcetylCholine Receptor"/>
    <property type="match status" value="1"/>
</dbReference>
<reference evidence="9 10" key="1">
    <citation type="submission" date="2025-04" db="UniProtKB">
        <authorList>
            <consortium name="RefSeq"/>
        </authorList>
    </citation>
    <scope>IDENTIFICATION</scope>
    <source>
        <tissue evidence="9 10">Gonads</tissue>
    </source>
</reference>
<feature type="transmembrane region" description="Helical" evidence="5">
    <location>
        <begin position="512"/>
        <end position="532"/>
    </location>
</feature>
<feature type="transmembrane region" description="Helical" evidence="5">
    <location>
        <begin position="285"/>
        <end position="310"/>
    </location>
</feature>
<keyword evidence="8" id="KW-1185">Reference proteome</keyword>
<sequence length="543" mass="62500">MLHIWIVYCLFGCLFGTVTVTGEETKPAAKDYLVTVELDEDTKHYKMVPDECVPNRVSQEEKLIKDMFEDYDSRSRPKLNSSERVEVKVKFVLMQLNSLNEKSQVLATSGWMEVDEKIQILATSGWMEVEWQDERLTWSPEDYGNLTSVVVSSQLLWLPDIALQNSASEIYHSSFQDSKFRISIWNTGNILWIPGGKFFTNCELDITYFPFDDQKCMLHFTNWAYTGLQVNLTNSVSVIPLDNYKLNGEWDIVKTKATREDVFFYCCPEVPYPAVYFTIYMRRKFLYHLTNIVTPCLMLSILVAVVFCLPPDDGEKIALGITVLLSFSVFLLLIAESMPRISESVPVISIYLTIFMAMTTVCIFWTVLVLNLHHRTTVTPVPKWLRVILFNCLARMLCMRSAVPDYEKKHHPEENSVNNDEQLTRLTRSDHVGMRLSKRGRGSFTGDMSPCRCITTNHNGEANKDLEKSYSNRLLEEVVDHLRCVTEKRMEEEEIESQRAEWRAAASIVDRFFFLLSLAIIIVSSIVVLVCMPMSKKDITSID</sequence>
<comment type="similarity">
    <text evidence="5">Belongs to the ligand-gated ion channel (TC 1.A.9) family.</text>
</comment>
<dbReference type="OrthoDB" id="6270741at2759"/>
<evidence type="ECO:0000256" key="2">
    <source>
        <dbReference type="ARBA" id="ARBA00022692"/>
    </source>
</evidence>
<dbReference type="AlphaFoldDB" id="A0A1S3JI73"/>
<dbReference type="InterPro" id="IPR018000">
    <property type="entry name" value="Neurotransmitter_ion_chnl_CS"/>
</dbReference>
<dbReference type="Pfam" id="PF02931">
    <property type="entry name" value="Neur_chan_LBD"/>
    <property type="match status" value="1"/>
</dbReference>
<feature type="domain" description="Neurotransmitter-gated ion-channel transmembrane" evidence="7">
    <location>
        <begin position="292"/>
        <end position="528"/>
    </location>
</feature>
<gene>
    <name evidence="9 10" type="primary">LOC106173137</name>
</gene>
<evidence type="ECO:0000256" key="3">
    <source>
        <dbReference type="ARBA" id="ARBA00022989"/>
    </source>
</evidence>
<dbReference type="InterPro" id="IPR036719">
    <property type="entry name" value="Neuro-gated_channel_TM_sf"/>
</dbReference>
<dbReference type="CDD" id="cd19051">
    <property type="entry name" value="LGIC_TM_cation"/>
    <property type="match status" value="1"/>
</dbReference>
<dbReference type="Pfam" id="PF02932">
    <property type="entry name" value="Neur_chan_memb"/>
    <property type="match status" value="1"/>
</dbReference>
<dbReference type="FunFam" id="2.70.170.10:FF:000028">
    <property type="entry name" value="AcetylCholine Receptor"/>
    <property type="match status" value="1"/>
</dbReference>
<dbReference type="InterPro" id="IPR006029">
    <property type="entry name" value="Neurotrans-gated_channel_TM"/>
</dbReference>
<feature type="chain" id="PRO_5014545929" evidence="5">
    <location>
        <begin position="23"/>
        <end position="543"/>
    </location>
</feature>
<dbReference type="GO" id="GO:0004888">
    <property type="term" value="F:transmembrane signaling receptor activity"/>
    <property type="evidence" value="ECO:0007669"/>
    <property type="project" value="InterPro"/>
</dbReference>
<evidence type="ECO:0000259" key="7">
    <source>
        <dbReference type="Pfam" id="PF02932"/>
    </source>
</evidence>
<feature type="domain" description="Neurotransmitter-gated ion-channel ligand-binding" evidence="6">
    <location>
        <begin position="113"/>
        <end position="284"/>
    </location>
</feature>
<proteinExistence type="inferred from homology"/>
<keyword evidence="2 5" id="KW-0812">Transmembrane</keyword>
<keyword evidence="5" id="KW-0732">Signal</keyword>
<dbReference type="InterPro" id="IPR036734">
    <property type="entry name" value="Neur_chan_lig-bd_sf"/>
</dbReference>
<feature type="transmembrane region" description="Helical" evidence="5">
    <location>
        <begin position="317"/>
        <end position="335"/>
    </location>
</feature>
<evidence type="ECO:0000313" key="8">
    <source>
        <dbReference type="Proteomes" id="UP000085678"/>
    </source>
</evidence>
<evidence type="ECO:0000256" key="4">
    <source>
        <dbReference type="ARBA" id="ARBA00023136"/>
    </source>
</evidence>
<dbReference type="SUPFAM" id="SSF63712">
    <property type="entry name" value="Nicotinic receptor ligand binding domain-like"/>
    <property type="match status" value="1"/>
</dbReference>
<feature type="transmembrane region" description="Helical" evidence="5">
    <location>
        <begin position="384"/>
        <end position="403"/>
    </location>
</feature>
<dbReference type="CDD" id="cd18997">
    <property type="entry name" value="LGIC_ECD_nAChR"/>
    <property type="match status" value="1"/>
</dbReference>
<dbReference type="PRINTS" id="PR00252">
    <property type="entry name" value="NRIONCHANNEL"/>
</dbReference>
<dbReference type="SUPFAM" id="SSF90112">
    <property type="entry name" value="Neurotransmitter-gated ion-channel transmembrane pore"/>
    <property type="match status" value="1"/>
</dbReference>
<keyword evidence="5" id="KW-0813">Transport</keyword>
<organism evidence="8 10">
    <name type="scientific">Lingula anatina</name>
    <name type="common">Brachiopod</name>
    <name type="synonym">Lingula unguis</name>
    <dbReference type="NCBI Taxonomy" id="7574"/>
    <lineage>
        <taxon>Eukaryota</taxon>
        <taxon>Metazoa</taxon>
        <taxon>Spiralia</taxon>
        <taxon>Lophotrochozoa</taxon>
        <taxon>Brachiopoda</taxon>
        <taxon>Linguliformea</taxon>
        <taxon>Lingulata</taxon>
        <taxon>Lingulida</taxon>
        <taxon>Linguloidea</taxon>
        <taxon>Lingulidae</taxon>
        <taxon>Lingula</taxon>
    </lineage>
</organism>
<dbReference type="RefSeq" id="XP_013409599.1">
    <property type="nucleotide sequence ID" value="XM_013554145.1"/>
</dbReference>
<feature type="transmembrane region" description="Helical" evidence="5">
    <location>
        <begin position="347"/>
        <end position="372"/>
    </location>
</feature>
<dbReference type="InterPro" id="IPR038050">
    <property type="entry name" value="Neuro_actylchol_rec"/>
</dbReference>
<feature type="signal peptide" evidence="5">
    <location>
        <begin position="1"/>
        <end position="22"/>
    </location>
</feature>
<evidence type="ECO:0000313" key="9">
    <source>
        <dbReference type="RefSeq" id="XP_013409598.1"/>
    </source>
</evidence>
<dbReference type="STRING" id="7574.A0A1S3JI73"/>
<evidence type="ECO:0000313" key="10">
    <source>
        <dbReference type="RefSeq" id="XP_013409599.1"/>
    </source>
</evidence>
<dbReference type="RefSeq" id="XP_013409598.1">
    <property type="nucleotide sequence ID" value="XM_013554144.1"/>
</dbReference>
<dbReference type="Proteomes" id="UP000085678">
    <property type="component" value="Unplaced"/>
</dbReference>
<evidence type="ECO:0000256" key="5">
    <source>
        <dbReference type="RuleBase" id="RU000687"/>
    </source>
</evidence>
<dbReference type="GeneID" id="106173137"/>
<dbReference type="GO" id="GO:0016020">
    <property type="term" value="C:membrane"/>
    <property type="evidence" value="ECO:0007669"/>
    <property type="project" value="UniProtKB-SubCell"/>
</dbReference>
<keyword evidence="5" id="KW-0406">Ion transport</keyword>
<keyword evidence="4 5" id="KW-0472">Membrane</keyword>
<dbReference type="GO" id="GO:0005230">
    <property type="term" value="F:extracellular ligand-gated monoatomic ion channel activity"/>
    <property type="evidence" value="ECO:0007669"/>
    <property type="project" value="InterPro"/>
</dbReference>
<comment type="subcellular location">
    <subcellularLocation>
        <location evidence="1">Membrane</location>
        <topology evidence="1">Multi-pass membrane protein</topology>
    </subcellularLocation>
</comment>
<keyword evidence="3 5" id="KW-1133">Transmembrane helix</keyword>
<dbReference type="Gene3D" id="1.20.58.390">
    <property type="entry name" value="Neurotransmitter-gated ion-channel transmembrane domain"/>
    <property type="match status" value="1"/>
</dbReference>
<keyword evidence="9 10" id="KW-0675">Receptor</keyword>
<dbReference type="Gene3D" id="2.70.170.10">
    <property type="entry name" value="Neurotransmitter-gated ion-channel ligand-binding domain"/>
    <property type="match status" value="2"/>
</dbReference>
<keyword evidence="5" id="KW-0407">Ion channel</keyword>
<evidence type="ECO:0000259" key="6">
    <source>
        <dbReference type="Pfam" id="PF02931"/>
    </source>
</evidence>